<dbReference type="InterPro" id="IPR050626">
    <property type="entry name" value="Peptidase_M16"/>
</dbReference>
<dbReference type="EMBL" id="JAGRRH010000007">
    <property type="protein sequence ID" value="KAG7367659.1"/>
    <property type="molecule type" value="Genomic_DNA"/>
</dbReference>
<feature type="domain" description="Peptidase M16 N-terminal" evidence="3">
    <location>
        <begin position="107"/>
        <end position="233"/>
    </location>
</feature>
<name>A0A9K3LTF0_9STRA</name>
<reference evidence="4" key="2">
    <citation type="submission" date="2021-04" db="EMBL/GenBank/DDBJ databases">
        <authorList>
            <person name="Podell S."/>
        </authorList>
    </citation>
    <scope>NUCLEOTIDE SEQUENCE</scope>
    <source>
        <strain evidence="4">Hildebrandi</strain>
    </source>
</reference>
<gene>
    <name evidence="4" type="ORF">IV203_030330</name>
</gene>
<evidence type="ECO:0000256" key="2">
    <source>
        <dbReference type="SAM" id="MobiDB-lite"/>
    </source>
</evidence>
<dbReference type="InterPro" id="IPR011765">
    <property type="entry name" value="Pept_M16_N"/>
</dbReference>
<accession>A0A9K3LTF0</accession>
<evidence type="ECO:0000313" key="4">
    <source>
        <dbReference type="EMBL" id="KAG7367659.1"/>
    </source>
</evidence>
<dbReference type="Pfam" id="PF00675">
    <property type="entry name" value="Peptidase_M16"/>
    <property type="match status" value="1"/>
</dbReference>
<keyword evidence="5" id="KW-1185">Reference proteome</keyword>
<evidence type="ECO:0000259" key="3">
    <source>
        <dbReference type="Pfam" id="PF00675"/>
    </source>
</evidence>
<dbReference type="AlphaFoldDB" id="A0A9K3LTF0"/>
<organism evidence="4 5">
    <name type="scientific">Nitzschia inconspicua</name>
    <dbReference type="NCBI Taxonomy" id="303405"/>
    <lineage>
        <taxon>Eukaryota</taxon>
        <taxon>Sar</taxon>
        <taxon>Stramenopiles</taxon>
        <taxon>Ochrophyta</taxon>
        <taxon>Bacillariophyta</taxon>
        <taxon>Bacillariophyceae</taxon>
        <taxon>Bacillariophycidae</taxon>
        <taxon>Bacillariales</taxon>
        <taxon>Bacillariaceae</taxon>
        <taxon>Nitzschia</taxon>
    </lineage>
</organism>
<evidence type="ECO:0000313" key="5">
    <source>
        <dbReference type="Proteomes" id="UP000693970"/>
    </source>
</evidence>
<dbReference type="OrthoDB" id="952271at2759"/>
<dbReference type="PANTHER" id="PTHR43690:SF18">
    <property type="entry name" value="INSULIN-DEGRADING ENZYME-RELATED"/>
    <property type="match status" value="1"/>
</dbReference>
<dbReference type="GO" id="GO:0046872">
    <property type="term" value="F:metal ion binding"/>
    <property type="evidence" value="ECO:0007669"/>
    <property type="project" value="UniProtKB-KW"/>
</dbReference>
<evidence type="ECO:0000256" key="1">
    <source>
        <dbReference type="ARBA" id="ARBA00022723"/>
    </source>
</evidence>
<reference evidence="4" key="1">
    <citation type="journal article" date="2021" name="Sci. Rep.">
        <title>Diploid genomic architecture of Nitzschia inconspicua, an elite biomass production diatom.</title>
        <authorList>
            <person name="Oliver A."/>
            <person name="Podell S."/>
            <person name="Pinowska A."/>
            <person name="Traller J.C."/>
            <person name="Smith S.R."/>
            <person name="McClure R."/>
            <person name="Beliaev A."/>
            <person name="Bohutskyi P."/>
            <person name="Hill E.A."/>
            <person name="Rabines A."/>
            <person name="Zheng H."/>
            <person name="Allen L.Z."/>
            <person name="Kuo A."/>
            <person name="Grigoriev I.V."/>
            <person name="Allen A.E."/>
            <person name="Hazlebeck D."/>
            <person name="Allen E.E."/>
        </authorList>
    </citation>
    <scope>NUCLEOTIDE SEQUENCE</scope>
    <source>
        <strain evidence="4">Hildebrandi</strain>
    </source>
</reference>
<comment type="caution">
    <text evidence="4">The sequence shown here is derived from an EMBL/GenBank/DDBJ whole genome shotgun (WGS) entry which is preliminary data.</text>
</comment>
<dbReference type="Proteomes" id="UP000693970">
    <property type="component" value="Unassembled WGS sequence"/>
</dbReference>
<keyword evidence="1" id="KW-0479">Metal-binding</keyword>
<dbReference type="PANTHER" id="PTHR43690">
    <property type="entry name" value="NARDILYSIN"/>
    <property type="match status" value="1"/>
</dbReference>
<proteinExistence type="predicted"/>
<sequence>MNDDDHDSCPPQDYVEPNQSSVSNQIQGNVNRRDFVAFSSFLAGIGTGSTFVTDGQSPTNNLIQPANAYDKRSPPPAINRTGGGGIPILPFSTVRRYKSITLANGMKVLLVTDKNAQSSSAALTIRGAGQFSDPPYLPGLAHLMEHITLSSVTTKQPFRGDFEEWLNTDYADGFSNGFTAYEKVCFHFQCKTEVFPEALERFSRLFLQDIVQQACNEPETIRREIRRVNAELDKNDLFTRELYLTKSLIDPNHPYSRMTMGSLETLERLPAELDINLNRQLFDFFQKQYQPSRAVLVVLGPSPITSLETWVQPFASTLSRKTNLEETQRVFPPFFPPRRNNNPINTYCLFRRKPSGSDTLADNLEKLTFQWALDQDYTDLRTQTTTAATATTTGTSPTTNNVVTATQIGFVMAEILGRRGPGSLFTVLKLRKWIPNGSTGLPRISFPVDVSGFQLLRLELTLTLEGFCNRSSVIATVFDCLSRLRSNPPSRQLIAQYCTVAQLYGHILVPRPPDAIELAFDSQIYGVEEPNGVAGGNWRLLPFPDDIGGVRNLQKTLTTVLEKISDPSNAIVIVTASQRAIQSFQGNVFEEKFPLFSPASWDISPVTGARFYPENNLLTGKINEWLTAILAEDDLSPPVLNPLIPPSIRPARIQNILTNQASTTNESLEEDLKVLAIQPSGSSYNNYDPLRTSIVQDYWSLLKVYSHDDPTFIGLSLPRIAPEPSPRCVFVLQFLSSRPPRASAQMAANAEVWKISLEYAMTDLAELGAPAGLAYEISFNKFGMRLSFLGLSQNIASYARRISRRIVNHQSQLLERPELLSNVVVDTSIRETSRFRMSSQRRNLLEKLLRETTAVEASREGTAFFQSCSGAVCVAQGDLLPSEALSLLGDLKKIFQQVTGSNVSPTPAIPNMETDLMYRANWIPRSASSCTIPGASLISNPCGRVPR</sequence>
<protein>
    <submittedName>
        <fullName evidence="4">Peptidase M16 family protein</fullName>
    </submittedName>
</protein>
<feature type="region of interest" description="Disordered" evidence="2">
    <location>
        <begin position="1"/>
        <end position="24"/>
    </location>
</feature>